<feature type="transmembrane region" description="Helical" evidence="3">
    <location>
        <begin position="45"/>
        <end position="65"/>
    </location>
</feature>
<dbReference type="Proteomes" id="UP000273405">
    <property type="component" value="Unassembled WGS sequence"/>
</dbReference>
<dbReference type="PANTHER" id="PTHR32089">
    <property type="entry name" value="METHYL-ACCEPTING CHEMOTAXIS PROTEIN MCPB"/>
    <property type="match status" value="1"/>
</dbReference>
<keyword evidence="3" id="KW-1133">Transmembrane helix</keyword>
<reference evidence="6" key="1">
    <citation type="submission" date="2018-09" db="EMBL/GenBank/DDBJ databases">
        <authorList>
            <person name="Livingstone P.G."/>
            <person name="Whitworth D.E."/>
        </authorList>
    </citation>
    <scope>NUCLEOTIDE SEQUENCE [LARGE SCALE GENOMIC DNA]</scope>
    <source>
        <strain evidence="6">CA040B</strain>
    </source>
</reference>
<dbReference type="PANTHER" id="PTHR32089:SF112">
    <property type="entry name" value="LYSOZYME-LIKE PROTEIN-RELATED"/>
    <property type="match status" value="1"/>
</dbReference>
<dbReference type="SMART" id="SM00283">
    <property type="entry name" value="MA"/>
    <property type="match status" value="1"/>
</dbReference>
<dbReference type="EMBL" id="RAWG01000082">
    <property type="protein sequence ID" value="RKH42660.1"/>
    <property type="molecule type" value="Genomic_DNA"/>
</dbReference>
<dbReference type="Pfam" id="PF00015">
    <property type="entry name" value="MCPsignal"/>
    <property type="match status" value="1"/>
</dbReference>
<dbReference type="PROSITE" id="PS50111">
    <property type="entry name" value="CHEMOTAXIS_TRANSDUC_2"/>
    <property type="match status" value="1"/>
</dbReference>
<proteinExistence type="predicted"/>
<feature type="domain" description="Methyl-accepting transducer" evidence="4">
    <location>
        <begin position="316"/>
        <end position="552"/>
    </location>
</feature>
<evidence type="ECO:0000259" key="4">
    <source>
        <dbReference type="PROSITE" id="PS50111"/>
    </source>
</evidence>
<dbReference type="SUPFAM" id="SSF58104">
    <property type="entry name" value="Methyl-accepting chemotaxis protein (MCP) signaling domain"/>
    <property type="match status" value="1"/>
</dbReference>
<gene>
    <name evidence="5" type="ORF">D7X12_15135</name>
</gene>
<keyword evidence="3" id="KW-0812">Transmembrane</keyword>
<evidence type="ECO:0000313" key="6">
    <source>
        <dbReference type="Proteomes" id="UP000273405"/>
    </source>
</evidence>
<dbReference type="Gene3D" id="1.10.287.950">
    <property type="entry name" value="Methyl-accepting chemotaxis protein"/>
    <property type="match status" value="1"/>
</dbReference>
<organism evidence="5 6">
    <name type="scientific">Corallococcus sicarius</name>
    <dbReference type="NCBI Taxonomy" id="2316726"/>
    <lineage>
        <taxon>Bacteria</taxon>
        <taxon>Pseudomonadati</taxon>
        <taxon>Myxococcota</taxon>
        <taxon>Myxococcia</taxon>
        <taxon>Myxococcales</taxon>
        <taxon>Cystobacterineae</taxon>
        <taxon>Myxococcaceae</taxon>
        <taxon>Corallococcus</taxon>
    </lineage>
</organism>
<dbReference type="InterPro" id="IPR004089">
    <property type="entry name" value="MCPsignal_dom"/>
</dbReference>
<keyword evidence="6" id="KW-1185">Reference proteome</keyword>
<keyword evidence="1 2" id="KW-0807">Transducer</keyword>
<dbReference type="GO" id="GO:0007165">
    <property type="term" value="P:signal transduction"/>
    <property type="evidence" value="ECO:0007669"/>
    <property type="project" value="UniProtKB-KW"/>
</dbReference>
<evidence type="ECO:0000256" key="2">
    <source>
        <dbReference type="PROSITE-ProRule" id="PRU00284"/>
    </source>
</evidence>
<feature type="transmembrane region" description="Helical" evidence="3">
    <location>
        <begin position="12"/>
        <end position="33"/>
    </location>
</feature>
<dbReference type="GO" id="GO:0016020">
    <property type="term" value="C:membrane"/>
    <property type="evidence" value="ECO:0007669"/>
    <property type="project" value="InterPro"/>
</dbReference>
<feature type="transmembrane region" description="Helical" evidence="3">
    <location>
        <begin position="236"/>
        <end position="256"/>
    </location>
</feature>
<name>A0A3A8NH08_9BACT</name>
<dbReference type="AlphaFoldDB" id="A0A3A8NH08"/>
<evidence type="ECO:0000256" key="1">
    <source>
        <dbReference type="ARBA" id="ARBA00023224"/>
    </source>
</evidence>
<keyword evidence="3" id="KW-0472">Membrane</keyword>
<accession>A0A3A8NH08</accession>
<evidence type="ECO:0000313" key="5">
    <source>
        <dbReference type="EMBL" id="RKH42660.1"/>
    </source>
</evidence>
<comment type="caution">
    <text evidence="5">The sequence shown here is derived from an EMBL/GenBank/DDBJ whole genome shotgun (WGS) entry which is preliminary data.</text>
</comment>
<sequence>MWAFVKREVWRFLQWNSLPAFIAAYLVSVAMGLGGTQATQRVFAVLPPIILVFGAGLPVLSLWWVGRHALARNPGDAPGQRLERLLRLPWRAGAATAAGAWVLGGFTFSFIVASLHDKDAFQVAMGCTVAACFGLLLALPFALTLEQRLLPQVLEEQQRFPDVVAQGSGPFWPRQRWFLPLTSVTAMVLTLLLSGGMLVVKVRVARAMLEEHLRSLGALDAVGHLDALGHELLREFAFALAWICAVMLIIPALTLWMMAKRQAKGAGAVREAIESLAAGRAMAPAWVSTDELGDLASGMRSVLLKLSELPRTLHTAASRLGEAGLQLGRVQEEQQGSLSKQALALQEARSTSDEIQQTSRLAADRAEAVLQVAQRAESLGLQGERSVEGSLEGLVAIQKAMDGIQARLSALTQSASRIGDITASVKDLADQSNVLALNAAIEAARAGDVGRGFSVVAREMRGLANQSVQATDRIRTVLEDLRQGIRDASRMGEQGGQQVASGLEGMRTSGASLRDLLAMSRESAGAAREIAAAVTQQNAGFTQVFTAVTDLSRIMQETLKRAETTRGATETLQGVSREVDALARQFQAG</sequence>
<feature type="transmembrane region" description="Helical" evidence="3">
    <location>
        <begin position="121"/>
        <end position="143"/>
    </location>
</feature>
<feature type="transmembrane region" description="Helical" evidence="3">
    <location>
        <begin position="177"/>
        <end position="200"/>
    </location>
</feature>
<evidence type="ECO:0000256" key="3">
    <source>
        <dbReference type="SAM" id="Phobius"/>
    </source>
</evidence>
<feature type="transmembrane region" description="Helical" evidence="3">
    <location>
        <begin position="90"/>
        <end position="115"/>
    </location>
</feature>
<protein>
    <submittedName>
        <fullName evidence="5">Methyl-accepting chemotaxis protein</fullName>
    </submittedName>
</protein>